<dbReference type="Pfam" id="PF00528">
    <property type="entry name" value="BPD_transp_1"/>
    <property type="match status" value="1"/>
</dbReference>
<keyword evidence="2 7" id="KW-0813">Transport</keyword>
<evidence type="ECO:0000259" key="8">
    <source>
        <dbReference type="PROSITE" id="PS50928"/>
    </source>
</evidence>
<dbReference type="SUPFAM" id="SSF161098">
    <property type="entry name" value="MetI-like"/>
    <property type="match status" value="1"/>
</dbReference>
<evidence type="ECO:0000256" key="3">
    <source>
        <dbReference type="ARBA" id="ARBA00022475"/>
    </source>
</evidence>
<feature type="transmembrane region" description="Helical" evidence="7">
    <location>
        <begin position="234"/>
        <end position="253"/>
    </location>
</feature>
<dbReference type="AlphaFoldDB" id="A0A4R1QRY2"/>
<organism evidence="9 10">
    <name type="scientific">Kineothrix alysoides</name>
    <dbReference type="NCBI Taxonomy" id="1469948"/>
    <lineage>
        <taxon>Bacteria</taxon>
        <taxon>Bacillati</taxon>
        <taxon>Bacillota</taxon>
        <taxon>Clostridia</taxon>
        <taxon>Lachnospirales</taxon>
        <taxon>Lachnospiraceae</taxon>
        <taxon>Kineothrix</taxon>
    </lineage>
</organism>
<feature type="domain" description="ABC transmembrane type-1" evidence="8">
    <location>
        <begin position="66"/>
        <end position="255"/>
    </location>
</feature>
<accession>A0A4R1QRY2</accession>
<dbReference type="Gene3D" id="1.10.3720.10">
    <property type="entry name" value="MetI-like"/>
    <property type="match status" value="1"/>
</dbReference>
<sequence length="268" mass="30240">MRKIKLLLKHAFLMISSLICLFPFYWMVVGATNLSKDITKGTLWFGAEFMNNFRAVQETADIFQAVLNTATITIVQVPLALLICSMAGYGFEKYPSKTRNKLFNVFLLTMMIPFAAIMIPLFNFVFDVGLIDTKMSVIVAALSNTFLIFFFRQSFKALPNEMIEAARIDGASEIGIFFRIAMPPMKSTFAAGFIYAFMKEWNNYLWPLLTLQSSENRTLTLFLSSISSAYYVDYGQILVSVVIATLPTILIFMTMQKHFVSGILGASK</sequence>
<comment type="similarity">
    <text evidence="7">Belongs to the binding-protein-dependent transport system permease family.</text>
</comment>
<dbReference type="RefSeq" id="WP_031390333.1">
    <property type="nucleotide sequence ID" value="NZ_JPNB01000001.1"/>
</dbReference>
<gene>
    <name evidence="9" type="ORF">EDD76_111133</name>
</gene>
<dbReference type="EMBL" id="SLUO01000011">
    <property type="protein sequence ID" value="TCL56639.1"/>
    <property type="molecule type" value="Genomic_DNA"/>
</dbReference>
<keyword evidence="5 7" id="KW-1133">Transmembrane helix</keyword>
<keyword evidence="6 7" id="KW-0472">Membrane</keyword>
<dbReference type="PANTHER" id="PTHR43744:SF2">
    <property type="entry name" value="ARABINOOLIGOSACCHARIDES TRANSPORT SYSTEM PERMEASE PROTEIN ARAQ"/>
    <property type="match status" value="1"/>
</dbReference>
<evidence type="ECO:0000256" key="1">
    <source>
        <dbReference type="ARBA" id="ARBA00004651"/>
    </source>
</evidence>
<evidence type="ECO:0000256" key="2">
    <source>
        <dbReference type="ARBA" id="ARBA00022448"/>
    </source>
</evidence>
<dbReference type="GO" id="GO:0005886">
    <property type="term" value="C:plasma membrane"/>
    <property type="evidence" value="ECO:0007669"/>
    <property type="project" value="UniProtKB-SubCell"/>
</dbReference>
<keyword evidence="4 7" id="KW-0812">Transmembrane</keyword>
<evidence type="ECO:0000256" key="7">
    <source>
        <dbReference type="RuleBase" id="RU363032"/>
    </source>
</evidence>
<dbReference type="GO" id="GO:0055085">
    <property type="term" value="P:transmembrane transport"/>
    <property type="evidence" value="ECO:0007669"/>
    <property type="project" value="InterPro"/>
</dbReference>
<feature type="transmembrane region" description="Helical" evidence="7">
    <location>
        <begin position="70"/>
        <end position="91"/>
    </location>
</feature>
<evidence type="ECO:0000256" key="6">
    <source>
        <dbReference type="ARBA" id="ARBA00023136"/>
    </source>
</evidence>
<dbReference type="InterPro" id="IPR000515">
    <property type="entry name" value="MetI-like"/>
</dbReference>
<dbReference type="CDD" id="cd06261">
    <property type="entry name" value="TM_PBP2"/>
    <property type="match status" value="1"/>
</dbReference>
<keyword evidence="10" id="KW-1185">Reference proteome</keyword>
<feature type="transmembrane region" description="Helical" evidence="7">
    <location>
        <begin position="137"/>
        <end position="155"/>
    </location>
</feature>
<dbReference type="STRING" id="1469948.GCA_000732725_01620"/>
<evidence type="ECO:0000256" key="4">
    <source>
        <dbReference type="ARBA" id="ARBA00022692"/>
    </source>
</evidence>
<reference evidence="9 10" key="1">
    <citation type="submission" date="2019-03" db="EMBL/GenBank/DDBJ databases">
        <title>Genomic Encyclopedia of Type Strains, Phase IV (KMG-IV): sequencing the most valuable type-strain genomes for metagenomic binning, comparative biology and taxonomic classification.</title>
        <authorList>
            <person name="Goeker M."/>
        </authorList>
    </citation>
    <scope>NUCLEOTIDE SEQUENCE [LARGE SCALE GENOMIC DNA]</scope>
    <source>
        <strain evidence="9 10">DSM 100556</strain>
    </source>
</reference>
<feature type="transmembrane region" description="Helical" evidence="7">
    <location>
        <begin position="7"/>
        <end position="26"/>
    </location>
</feature>
<feature type="transmembrane region" description="Helical" evidence="7">
    <location>
        <begin position="176"/>
        <end position="198"/>
    </location>
</feature>
<evidence type="ECO:0000256" key="5">
    <source>
        <dbReference type="ARBA" id="ARBA00022989"/>
    </source>
</evidence>
<evidence type="ECO:0000313" key="9">
    <source>
        <dbReference type="EMBL" id="TCL56639.1"/>
    </source>
</evidence>
<dbReference type="PROSITE" id="PS50928">
    <property type="entry name" value="ABC_TM1"/>
    <property type="match status" value="1"/>
</dbReference>
<comment type="subcellular location">
    <subcellularLocation>
        <location evidence="1 7">Cell membrane</location>
        <topology evidence="1 7">Multi-pass membrane protein</topology>
    </subcellularLocation>
</comment>
<name>A0A4R1QRY2_9FIRM</name>
<dbReference type="OrthoDB" id="9787837at2"/>
<evidence type="ECO:0000313" key="10">
    <source>
        <dbReference type="Proteomes" id="UP000295718"/>
    </source>
</evidence>
<comment type="caution">
    <text evidence="9">The sequence shown here is derived from an EMBL/GenBank/DDBJ whole genome shotgun (WGS) entry which is preliminary data.</text>
</comment>
<protein>
    <submittedName>
        <fullName evidence="9">Lactose/L-arabinose transport system permease protein</fullName>
    </submittedName>
</protein>
<feature type="transmembrane region" description="Helical" evidence="7">
    <location>
        <begin position="103"/>
        <end position="125"/>
    </location>
</feature>
<dbReference type="PANTHER" id="PTHR43744">
    <property type="entry name" value="ABC TRANSPORTER PERMEASE PROTEIN MG189-RELATED-RELATED"/>
    <property type="match status" value="1"/>
</dbReference>
<dbReference type="Proteomes" id="UP000295718">
    <property type="component" value="Unassembled WGS sequence"/>
</dbReference>
<dbReference type="InterPro" id="IPR035906">
    <property type="entry name" value="MetI-like_sf"/>
</dbReference>
<proteinExistence type="inferred from homology"/>
<keyword evidence="3" id="KW-1003">Cell membrane</keyword>